<feature type="compositionally biased region" description="Low complexity" evidence="8">
    <location>
        <begin position="703"/>
        <end position="714"/>
    </location>
</feature>
<evidence type="ECO:0000256" key="3">
    <source>
        <dbReference type="ARBA" id="ARBA00008845"/>
    </source>
</evidence>
<dbReference type="HAMAP" id="MF_00082">
    <property type="entry name" value="ArgB"/>
    <property type="match status" value="1"/>
</dbReference>
<dbReference type="SMART" id="SM00667">
    <property type="entry name" value="LisH"/>
    <property type="match status" value="1"/>
</dbReference>
<dbReference type="SUPFAM" id="SSF48371">
    <property type="entry name" value="ARM repeat"/>
    <property type="match status" value="1"/>
</dbReference>
<feature type="region of interest" description="Disordered" evidence="8">
    <location>
        <begin position="699"/>
        <end position="725"/>
    </location>
</feature>
<dbReference type="InterPro" id="IPR006594">
    <property type="entry name" value="LisH"/>
</dbReference>
<name>A0ABQ8IBV4_9ROSI</name>
<feature type="region of interest" description="Disordered" evidence="8">
    <location>
        <begin position="1400"/>
        <end position="1425"/>
    </location>
</feature>
<evidence type="ECO:0000259" key="9">
    <source>
        <dbReference type="Pfam" id="PF00696"/>
    </source>
</evidence>
<keyword evidence="6" id="KW-0539">Nucleus</keyword>
<dbReference type="InterPro" id="IPR015943">
    <property type="entry name" value="WD40/YVTN_repeat-like_dom_sf"/>
</dbReference>
<dbReference type="SUPFAM" id="SSF53633">
    <property type="entry name" value="Carbamate kinase-like"/>
    <property type="match status" value="1"/>
</dbReference>
<feature type="compositionally biased region" description="Basic and acidic residues" evidence="8">
    <location>
        <begin position="289"/>
        <end position="311"/>
    </location>
</feature>
<keyword evidence="5" id="KW-0833">Ubl conjugation pathway</keyword>
<accession>A0ABQ8IBV4</accession>
<dbReference type="InterPro" id="IPR041727">
    <property type="entry name" value="NAGK-C"/>
</dbReference>
<dbReference type="Proteomes" id="UP000827721">
    <property type="component" value="Unassembled WGS sequence"/>
</dbReference>
<feature type="compositionally biased region" description="Basic residues" evidence="8">
    <location>
        <begin position="312"/>
        <end position="325"/>
    </location>
</feature>
<dbReference type="Pfam" id="PF00696">
    <property type="entry name" value="AA_kinase"/>
    <property type="match status" value="1"/>
</dbReference>
<evidence type="ECO:0000256" key="7">
    <source>
        <dbReference type="ARBA" id="ARBA00029440"/>
    </source>
</evidence>
<evidence type="ECO:0000256" key="2">
    <source>
        <dbReference type="ARBA" id="ARBA00004906"/>
    </source>
</evidence>
<dbReference type="PANTHER" id="PTHR13129:SF4">
    <property type="entry name" value="DDB1- AND CUL4-ASSOCIATED FACTOR 1"/>
    <property type="match status" value="1"/>
</dbReference>
<comment type="caution">
    <text evidence="10">The sequence shown here is derived from an EMBL/GenBank/DDBJ whole genome shotgun (WGS) entry which is preliminary data.</text>
</comment>
<evidence type="ECO:0000256" key="5">
    <source>
        <dbReference type="ARBA" id="ARBA00022786"/>
    </source>
</evidence>
<dbReference type="CDD" id="cd04250">
    <property type="entry name" value="AAK_NAGK-C"/>
    <property type="match status" value="1"/>
</dbReference>
<feature type="compositionally biased region" description="Polar residues" evidence="8">
    <location>
        <begin position="1326"/>
        <end position="1344"/>
    </location>
</feature>
<keyword evidence="11" id="KW-1185">Reference proteome</keyword>
<feature type="compositionally biased region" description="Basic and acidic residues" evidence="8">
    <location>
        <begin position="230"/>
        <end position="263"/>
    </location>
</feature>
<dbReference type="InterPro" id="IPR001048">
    <property type="entry name" value="Asp/Glu/Uridylate_kinase"/>
</dbReference>
<feature type="compositionally biased region" description="Polar residues" evidence="8">
    <location>
        <begin position="950"/>
        <end position="969"/>
    </location>
</feature>
<dbReference type="InterPro" id="IPR036322">
    <property type="entry name" value="WD40_repeat_dom_sf"/>
</dbReference>
<dbReference type="EMBL" id="JAFEMO010000003">
    <property type="protein sequence ID" value="KAH7573929.1"/>
    <property type="molecule type" value="Genomic_DNA"/>
</dbReference>
<sequence length="2230" mass="242511">MAKAQRLMDKITSSADSPNPTLLHALSSLFEIQESLYLKDSGHSTNNARASHNVGRLGNLVRENDDFFELISSKFLSESRYSTSIQAASARLLLSCSLTWIYPHVFEDPVLDNIKNWVMDETVRFPGEGRNSKHDLGQKEASDAEMLKTYSTGLLAVCLANGGQIVEDVLTSGLSSKLIRYLRVRVLGEMSSSQRDAGHLTESKNASGAIASRGREEGRGRVRQVLETTHLSDPRTTDERSLDEQSVERDQDRGLSRQTRGEECGFDDGESPDGLAEGADIFEANTDGQDTRDGKTKFGDIDESGRDDSSRRRANRGLARSRGKGRGSEGTLENEQVLTSPGSGSRLGLGRSLRLMSSSRSLDVKKVPDARKHSGKINSDVLILEREDSDDCFQECRIGSKDISDLVKKAVRAAEAEARAANAPLEAIKAAGDAAAEVVKSAASEEFKTTNDEDAAVLAASKTASTVIDAANVIEVARKTSSTNVDAVSLSATETTVNVETKVNEDVEGYFIPNVESLAQLREKYCIQCLEILGEYVEVLGPVLHEKGVDVCLTLLQRSSKSEEASKGLMLLPDVMKLICALAAHRKFAALFVDRGGMQKLLAVPRVNQTYFGLSSCLFTVGSLQGIMERVCALPSDVVHQVVELAIQLLECSQDQARKNAALFFAAAFVFRAVIDAFDAQDGLQKILRLLNDAAAVRSGVNSGTSGLSGSTSLRNDRSPPEVLTSSEKQIAYHTCVALRQYFRAHLLLLVESIRPNKSNRSAARNIPNVRAAYKPLDISNEAMDAVFLQLQKDRKLGPAFVRTPWPAAPPVERYLHDLLQYALGVLHIVTLVPSSRRMIVTAQLSNNHAAIAVILDAANVTSSYVDPEIIQPALSVLINLVCPPPSISNKPPLLAQGQQSLFGQSTNGSTETRERNAERNISDRAVYLASQSDLRERNGESNVLDRGSAGNTQSISSTPRTLAPTPTSGLVGDRRISLGAGAGCAGLAAQLEQGYSQAREAVRANNGIKVLLHLLQPRIYSPPAALDCLRALACRVLLGLARDDTIAHILTKLQVGKKLSELIRDSGGQISGTEQGRWQAELSQVAIELIAFLYLDGVDGKQERKRSPMELDVSFKSNSLVARAIVAPFSAAVVSDRLEKISCQLNEKVDEPVKKDSSTFNAPAATLPEKGKKLLEEKITSADWASIVTNSGRASTLAATDAATPTLRRIERAAIAAATPIAYHSRELLQLIHEHLQASGLSSTAATLLKEAQLTPLPSLAAPSSLALQASAQETLSIQLHWPSGRSPCGFLIDKSKFTARDEDLNMKSDLSVSSKKKQLVFSPSFGSQSRNHPQSHDSQTPSIRKIFSTCKQSASSSLLENLPESVSKTNHDTESQCKTPIILPMKRKVSELKDTGLTLSGKRPNTSDHGLRSPVCPTPNSVRKSSFLSDIQGFSTPGSNLRDHQGRSTPSVLVDHLDDNQYGNYHVGQVTPSHGLLNDPQPSNSERLTLDTVVVQYLKHQHRQCPAPITTLPPLSLLHPHICPEPKRSLDAPSNVTARLGTREFKSMYSGIHRNRRDRQFVYSRFRPWRTCRDDAGALLTCIAFLGDNSHIAVGSHTKELKIFDTNSNNVLESCTSHQGPVTLIQSYLSGETQLLLSSSALDVNLWDASSVSGGPMHTFERCKAARFSNSGNIFAALSTDTSERGILLYDIQTCRSEMKLSDTYANFTGRGHAYSQVHFSPADTMVLWNGVLWDRRNSGPVHRFDQFTDFGGGGFHPAGNEVIINSEVWDLRKFRLLRSVPSLDQTTITFNARGDVIYAILRRNLEDVMSAVHTRRVKHPLFAGFRTVDAINYSDIATTPVDRCVLDFATEPTDSFVGLITMDDQEEMFSSARVYEIGSERVKKAKKMAAKLTQSLEMDLSSSQLFFPSKSRSCSFLRTPNLSFRFHRRNIKCSLTSSPATPAEFRVDILSESLPFIQKFRGKTIVVKFGGAAMKPNQQDNLLSSFVKDLVLLSVVGLRPVLVHGGGPEINFWLKRFGIEPVFRDGLRVTDANTMEIVSMVLVGKVNKNLVSLINKAGAIAVGLSGMDGRLVTARPSPKASQLGFVGEVARVDPTVIEPLVNSGHIPVIASVAADEYGQSYNINADTVAGELAAALGAEKLILLTDVAGILEDRENPESLVKEIDIKGMKKMIENGKVGGGMIPKVNCCIRSLAQGVTTASIIDGRLEHSLLLEILTDQGAGTMITG</sequence>
<dbReference type="InterPro" id="IPR033270">
    <property type="entry name" value="VPRBP/DCAF1"/>
</dbReference>
<comment type="subcellular location">
    <subcellularLocation>
        <location evidence="1">Nucleus</location>
    </subcellularLocation>
</comment>
<dbReference type="InterPro" id="IPR001680">
    <property type="entry name" value="WD40_rpt"/>
</dbReference>
<feature type="region of interest" description="Disordered" evidence="8">
    <location>
        <begin position="192"/>
        <end position="349"/>
    </location>
</feature>
<evidence type="ECO:0000256" key="6">
    <source>
        <dbReference type="ARBA" id="ARBA00023242"/>
    </source>
</evidence>
<feature type="compositionally biased region" description="Polar residues" evidence="8">
    <location>
        <begin position="331"/>
        <end position="341"/>
    </location>
</feature>
<evidence type="ECO:0000313" key="10">
    <source>
        <dbReference type="EMBL" id="KAH7573929.1"/>
    </source>
</evidence>
<reference evidence="10 11" key="1">
    <citation type="submission" date="2021-02" db="EMBL/GenBank/DDBJ databases">
        <title>Plant Genome Project.</title>
        <authorList>
            <person name="Zhang R.-G."/>
        </authorList>
    </citation>
    <scope>NUCLEOTIDE SEQUENCE [LARGE SCALE GENOMIC DNA]</scope>
    <source>
        <tissue evidence="10">Leaves</tissue>
    </source>
</reference>
<gene>
    <name evidence="10" type="ORF">JRO89_XS03G0228300</name>
</gene>
<proteinExistence type="inferred from homology"/>
<dbReference type="NCBIfam" id="TIGR00761">
    <property type="entry name" value="argB"/>
    <property type="match status" value="1"/>
</dbReference>
<evidence type="ECO:0000256" key="4">
    <source>
        <dbReference type="ARBA" id="ARBA00022605"/>
    </source>
</evidence>
<evidence type="ECO:0000256" key="8">
    <source>
        <dbReference type="SAM" id="MobiDB-lite"/>
    </source>
</evidence>
<feature type="compositionally biased region" description="Basic and acidic residues" evidence="8">
    <location>
        <begin position="912"/>
        <end position="923"/>
    </location>
</feature>
<feature type="region of interest" description="Disordered" evidence="8">
    <location>
        <begin position="1324"/>
        <end position="1344"/>
    </location>
</feature>
<dbReference type="PANTHER" id="PTHR13129">
    <property type="entry name" value="VPRBP PROTEIN-RELATED"/>
    <property type="match status" value="1"/>
</dbReference>
<dbReference type="SUPFAM" id="SSF50978">
    <property type="entry name" value="WD40 repeat-like"/>
    <property type="match status" value="1"/>
</dbReference>
<comment type="similarity">
    <text evidence="3">Belongs to the VPRBP/DCAF1 family.</text>
</comment>
<keyword evidence="4" id="KW-0028">Amino-acid biosynthesis</keyword>
<feature type="domain" description="Aspartate/glutamate/uridylate kinase" evidence="9">
    <location>
        <begin position="1966"/>
        <end position="2207"/>
    </location>
</feature>
<dbReference type="InterPro" id="IPR004662">
    <property type="entry name" value="AcgluKinase_fam"/>
</dbReference>
<feature type="region of interest" description="Disordered" evidence="8">
    <location>
        <begin position="903"/>
        <end position="970"/>
    </location>
</feature>
<dbReference type="InterPro" id="IPR016024">
    <property type="entry name" value="ARM-type_fold"/>
</dbReference>
<dbReference type="PROSITE" id="PS50896">
    <property type="entry name" value="LISH"/>
    <property type="match status" value="1"/>
</dbReference>
<dbReference type="InterPro" id="IPR036393">
    <property type="entry name" value="AceGlu_kinase-like_sf"/>
</dbReference>
<protein>
    <recommendedName>
        <fullName evidence="9">Aspartate/glutamate/uridylate kinase domain-containing protein</fullName>
    </recommendedName>
</protein>
<dbReference type="SMART" id="SM00320">
    <property type="entry name" value="WD40"/>
    <property type="match status" value="3"/>
</dbReference>
<comment type="pathway">
    <text evidence="7">Amino-acid biosynthesis.</text>
</comment>
<dbReference type="Pfam" id="PF08513">
    <property type="entry name" value="LisH"/>
    <property type="match status" value="1"/>
</dbReference>
<dbReference type="Gene3D" id="3.40.1160.10">
    <property type="entry name" value="Acetylglutamate kinase-like"/>
    <property type="match status" value="1"/>
</dbReference>
<organism evidence="10 11">
    <name type="scientific">Xanthoceras sorbifolium</name>
    <dbReference type="NCBI Taxonomy" id="99658"/>
    <lineage>
        <taxon>Eukaryota</taxon>
        <taxon>Viridiplantae</taxon>
        <taxon>Streptophyta</taxon>
        <taxon>Embryophyta</taxon>
        <taxon>Tracheophyta</taxon>
        <taxon>Spermatophyta</taxon>
        <taxon>Magnoliopsida</taxon>
        <taxon>eudicotyledons</taxon>
        <taxon>Gunneridae</taxon>
        <taxon>Pentapetalae</taxon>
        <taxon>rosids</taxon>
        <taxon>malvids</taxon>
        <taxon>Sapindales</taxon>
        <taxon>Sapindaceae</taxon>
        <taxon>Xanthoceroideae</taxon>
        <taxon>Xanthoceras</taxon>
    </lineage>
</organism>
<dbReference type="InterPro" id="IPR037528">
    <property type="entry name" value="ArgB"/>
</dbReference>
<evidence type="ECO:0000256" key="1">
    <source>
        <dbReference type="ARBA" id="ARBA00004123"/>
    </source>
</evidence>
<dbReference type="Gene3D" id="2.130.10.10">
    <property type="entry name" value="YVTN repeat-like/Quinoprotein amine dehydrogenase"/>
    <property type="match status" value="1"/>
</dbReference>
<comment type="pathway">
    <text evidence="2">Protein modification; protein ubiquitination.</text>
</comment>
<evidence type="ECO:0000313" key="11">
    <source>
        <dbReference type="Proteomes" id="UP000827721"/>
    </source>
</evidence>